<reference evidence="5 6" key="1">
    <citation type="journal article" date="2018" name="BMC Genomics">
        <title>Comparative genome analyses reveal sequence features reflecting distinct modes of host-adaptation between dicot and monocot powdery mildew.</title>
        <authorList>
            <person name="Wu Y."/>
            <person name="Ma X."/>
            <person name="Pan Z."/>
            <person name="Kale S.D."/>
            <person name="Song Y."/>
            <person name="King H."/>
            <person name="Zhang Q."/>
            <person name="Presley C."/>
            <person name="Deng X."/>
            <person name="Wei C.I."/>
            <person name="Xiao S."/>
        </authorList>
    </citation>
    <scope>NUCLEOTIDE SEQUENCE [LARGE SCALE GENOMIC DNA]</scope>
    <source>
        <strain evidence="5">UMSG1</strain>
    </source>
</reference>
<evidence type="ECO:0000256" key="3">
    <source>
        <dbReference type="ARBA" id="ARBA00023128"/>
    </source>
</evidence>
<dbReference type="Proteomes" id="UP000285326">
    <property type="component" value="Unassembled WGS sequence"/>
</dbReference>
<accession>A0A420IFW5</accession>
<dbReference type="InterPro" id="IPR036549">
    <property type="entry name" value="CX6/COA6-like_sf"/>
</dbReference>
<evidence type="ECO:0000256" key="1">
    <source>
        <dbReference type="ARBA" id="ARBA00004173"/>
    </source>
</evidence>
<keyword evidence="4" id="KW-1015">Disulfide bond</keyword>
<comment type="similarity">
    <text evidence="2">Belongs to the cytochrome c oxidase subunit 6B family.</text>
</comment>
<proteinExistence type="inferred from homology"/>
<gene>
    <name evidence="5" type="ORF">GcM1_244099</name>
</gene>
<comment type="caution">
    <text evidence="5">The sequence shown here is derived from an EMBL/GenBank/DDBJ whole genome shotgun (WGS) entry which is preliminary data.</text>
</comment>
<dbReference type="InterPro" id="IPR003213">
    <property type="entry name" value="Cyt_c_oxidase_su6B"/>
</dbReference>
<protein>
    <recommendedName>
        <fullName evidence="7">Cytochrome c oxidase subunit 6B</fullName>
    </recommendedName>
</protein>
<dbReference type="PANTHER" id="PTHR11387">
    <property type="entry name" value="CYTOCHROME C OXIDASE SUBUNIT 6B"/>
    <property type="match status" value="1"/>
</dbReference>
<dbReference type="InterPro" id="IPR048280">
    <property type="entry name" value="COX6B-like"/>
</dbReference>
<sequence length="139" mass="16219">MTEIEVPEGERVTKNFVFVTGYDARFPNQNQTKHCWQNYVDYGKCTLARGEDFAPCRQVYLTQSKGPKYYVKLTSSSFFMHTDHYAHLPGLRDGMSSVKMAHSLFVSMSNKTQNWLEWNIQIQLSRLRGLCFIVHRNLT</sequence>
<dbReference type="AlphaFoldDB" id="A0A420IFW5"/>
<organism evidence="5 6">
    <name type="scientific">Golovinomyces cichoracearum</name>
    <dbReference type="NCBI Taxonomy" id="62708"/>
    <lineage>
        <taxon>Eukaryota</taxon>
        <taxon>Fungi</taxon>
        <taxon>Dikarya</taxon>
        <taxon>Ascomycota</taxon>
        <taxon>Pezizomycotina</taxon>
        <taxon>Leotiomycetes</taxon>
        <taxon>Erysiphales</taxon>
        <taxon>Erysiphaceae</taxon>
        <taxon>Golovinomyces</taxon>
    </lineage>
</organism>
<dbReference type="GO" id="GO:0045277">
    <property type="term" value="C:respiratory chain complex IV"/>
    <property type="evidence" value="ECO:0007669"/>
    <property type="project" value="InterPro"/>
</dbReference>
<dbReference type="GO" id="GO:0005739">
    <property type="term" value="C:mitochondrion"/>
    <property type="evidence" value="ECO:0007669"/>
    <property type="project" value="UniProtKB-SubCell"/>
</dbReference>
<evidence type="ECO:0000313" key="6">
    <source>
        <dbReference type="Proteomes" id="UP000285326"/>
    </source>
</evidence>
<evidence type="ECO:0000313" key="5">
    <source>
        <dbReference type="EMBL" id="RKF73431.1"/>
    </source>
</evidence>
<comment type="subcellular location">
    <subcellularLocation>
        <location evidence="1">Mitochondrion</location>
    </subcellularLocation>
</comment>
<dbReference type="EMBL" id="MCBS01024439">
    <property type="protein sequence ID" value="RKF73431.1"/>
    <property type="molecule type" value="Genomic_DNA"/>
</dbReference>
<evidence type="ECO:0008006" key="7">
    <source>
        <dbReference type="Google" id="ProtNLM"/>
    </source>
</evidence>
<keyword evidence="3" id="KW-0496">Mitochondrion</keyword>
<dbReference type="CDD" id="cd00926">
    <property type="entry name" value="Cyt_c_Oxidase_VIb"/>
    <property type="match status" value="1"/>
</dbReference>
<dbReference type="Pfam" id="PF02297">
    <property type="entry name" value="COX6B"/>
    <property type="match status" value="1"/>
</dbReference>
<evidence type="ECO:0000256" key="4">
    <source>
        <dbReference type="ARBA" id="ARBA00023157"/>
    </source>
</evidence>
<name>A0A420IFW5_9PEZI</name>
<evidence type="ECO:0000256" key="2">
    <source>
        <dbReference type="ARBA" id="ARBA00006425"/>
    </source>
</evidence>
<dbReference type="Gene3D" id="1.10.10.140">
    <property type="entry name" value="Cytochrome c oxidase, subunit VIb"/>
    <property type="match status" value="1"/>
</dbReference>
<dbReference type="SUPFAM" id="SSF47694">
    <property type="entry name" value="Cytochrome c oxidase subunit h"/>
    <property type="match status" value="1"/>
</dbReference>